<organism evidence="1 2">
    <name type="scientific">Rugamonas fusca</name>
    <dbReference type="NCBI Taxonomy" id="2758568"/>
    <lineage>
        <taxon>Bacteria</taxon>
        <taxon>Pseudomonadati</taxon>
        <taxon>Pseudomonadota</taxon>
        <taxon>Betaproteobacteria</taxon>
        <taxon>Burkholderiales</taxon>
        <taxon>Oxalobacteraceae</taxon>
        <taxon>Telluria group</taxon>
        <taxon>Rugamonas</taxon>
    </lineage>
</organism>
<dbReference type="Pfam" id="PF05947">
    <property type="entry name" value="T6SS_TssF"/>
    <property type="match status" value="1"/>
</dbReference>
<dbReference type="PANTHER" id="PTHR35370:SF1">
    <property type="entry name" value="TYPE VI SECRETION SYSTEM COMPONENT TSSF1"/>
    <property type="match status" value="1"/>
</dbReference>
<keyword evidence="2" id="KW-1185">Reference proteome</keyword>
<name>A0A7W2I8E7_9BURK</name>
<dbReference type="PIRSF" id="PIRSF028304">
    <property type="entry name" value="UCP028304"/>
    <property type="match status" value="1"/>
</dbReference>
<dbReference type="AlphaFoldDB" id="A0A7W2I8E7"/>
<proteinExistence type="predicted"/>
<protein>
    <submittedName>
        <fullName evidence="1">Type VI secretion system baseplate subunit TssF</fullName>
    </submittedName>
</protein>
<dbReference type="PANTHER" id="PTHR35370">
    <property type="entry name" value="CYTOPLASMIC PROTEIN-RELATED-RELATED"/>
    <property type="match status" value="1"/>
</dbReference>
<dbReference type="RefSeq" id="WP_182219616.1">
    <property type="nucleotide sequence ID" value="NZ_JACEZS010000017.1"/>
</dbReference>
<accession>A0A7W2I8E7</accession>
<dbReference type="Proteomes" id="UP000566711">
    <property type="component" value="Unassembled WGS sequence"/>
</dbReference>
<dbReference type="InterPro" id="IPR010272">
    <property type="entry name" value="T6SS_TssF"/>
</dbReference>
<dbReference type="NCBIfam" id="TIGR03359">
    <property type="entry name" value="VI_chp_6"/>
    <property type="match status" value="1"/>
</dbReference>
<dbReference type="EMBL" id="JACEZS010000017">
    <property type="protein sequence ID" value="MBA5607400.1"/>
    <property type="molecule type" value="Genomic_DNA"/>
</dbReference>
<gene>
    <name evidence="1" type="primary">tssF</name>
    <name evidence="1" type="ORF">H3H36_18750</name>
</gene>
<reference evidence="1 2" key="1">
    <citation type="submission" date="2020-07" db="EMBL/GenBank/DDBJ databases">
        <title>Novel species isolated from subtropical streams in China.</title>
        <authorList>
            <person name="Lu H."/>
        </authorList>
    </citation>
    <scope>NUCLEOTIDE SEQUENCE [LARGE SCALE GENOMIC DNA]</scope>
    <source>
        <strain evidence="1 2">FT3S</strain>
    </source>
</reference>
<sequence>MEHLIPYYEAELALLRRNMRAFGERFPGLASKMELSGGICKDPHIERMMEGTALLAARVSKRMDDDFPLFTESLLEMLYPHYLRCFPPCSIAQLDLRHTKAEAAEEVITVPRGAVMKSLQEQGVKCLFSTANDVLLAPLAVTGARFHAVIDAPHATGLGAGVSSSIGITISCTGPASLAGLTLPRLRLFIDGDPLFCAALRDTLFMRVACACLVLPGQPDWRRLARVPLRAVGFSEDEALLPCGARSHPAYRLLTEYFAFPEKFNFIDMDWAAIAAQLPPDCRSVTLQLALANVAGGSHLARTLGSLGPHNLLPHCVPVVNLFKRPAAPVSISHAAPDYALLADAADPAAYEIYDVQSASLVTDPARRDGTEALQPFYGRRHRHAGNQPPRYWVTRRDPVTALLSPGHETRIALVDQELAPCAPTAPTLSVELLCSNRDLPSSLPYGQPDGDLVLDGTLASTTIRLLRKPTASCRFETGNSAHWRLIAHLSLNHRALSSMGLEEFRTMLALYDLPRSPVTQRHIQGVVDLHYRTAQTWVGRQPHAALMPGVEIHVTLDEAAFVGGGIHLFVQVLDHFFGLYGQINVYSQLVVLSKRTGDELWKCPPRSADRPLE</sequence>
<evidence type="ECO:0000313" key="1">
    <source>
        <dbReference type="EMBL" id="MBA5607400.1"/>
    </source>
</evidence>
<comment type="caution">
    <text evidence="1">The sequence shown here is derived from an EMBL/GenBank/DDBJ whole genome shotgun (WGS) entry which is preliminary data.</text>
</comment>
<evidence type="ECO:0000313" key="2">
    <source>
        <dbReference type="Proteomes" id="UP000566711"/>
    </source>
</evidence>